<sequence>MILLPLSIIMGCFGYIFKCHPPTERNGWYGYRTKKSMANDRNWIKAQKQYGIYSLKYLWVIILFGIIGLMIEIVGIARNNDLIIMAGLGIELVVMVWYLLSIGKSRENYKYFPFLKICESLDCFIINRIHPTSFHSQLK</sequence>
<feature type="transmembrane region" description="Helical" evidence="1">
    <location>
        <begin position="82"/>
        <end position="100"/>
    </location>
</feature>
<evidence type="ECO:0000313" key="2">
    <source>
        <dbReference type="EMBL" id="NUI81626.1"/>
    </source>
</evidence>
<comment type="caution">
    <text evidence="2">The sequence shown here is derived from an EMBL/GenBank/DDBJ whole genome shotgun (WGS) entry which is preliminary data.</text>
</comment>
<proteinExistence type="predicted"/>
<dbReference type="Proteomes" id="UP000610527">
    <property type="component" value="Unassembled WGS sequence"/>
</dbReference>
<accession>A0ABX2LH44</accession>
<evidence type="ECO:0000256" key="1">
    <source>
        <dbReference type="SAM" id="Phobius"/>
    </source>
</evidence>
<dbReference type="EMBL" id="JABVEG010000001">
    <property type="protein sequence ID" value="NUI81626.1"/>
    <property type="molecule type" value="Genomic_DNA"/>
</dbReference>
<organism evidence="2 3">
    <name type="scientific">Staphylococcus borealis</name>
    <dbReference type="NCBI Taxonomy" id="2742203"/>
    <lineage>
        <taxon>Bacteria</taxon>
        <taxon>Bacillati</taxon>
        <taxon>Bacillota</taxon>
        <taxon>Bacilli</taxon>
        <taxon>Bacillales</taxon>
        <taxon>Staphylococcaceae</taxon>
        <taxon>Staphylococcus</taxon>
    </lineage>
</organism>
<keyword evidence="1" id="KW-0812">Transmembrane</keyword>
<name>A0ABX2LH44_9STAP</name>
<gene>
    <name evidence="2" type="ORF">HUN84_02465</name>
</gene>
<reference evidence="2 3" key="1">
    <citation type="submission" date="2020-06" db="EMBL/GenBank/DDBJ databases">
        <title>Staphylococcus borealis sp. nov. -A novel member of the Staphylococcaceae family isolated from skin and blood in humans.</title>
        <authorList>
            <person name="Pain M."/>
            <person name="Wolden R."/>
            <person name="Jaen-Luchoro D."/>
            <person name="Salva-Serra F."/>
            <person name="Iglesias B.P."/>
            <person name="Karlsson R."/>
            <person name="Klingenberg C."/>
            <person name="Cavanagh J.P."/>
        </authorList>
    </citation>
    <scope>NUCLEOTIDE SEQUENCE [LARGE SCALE GENOMIC DNA]</scope>
    <source>
        <strain evidence="2 3">58-22</strain>
    </source>
</reference>
<keyword evidence="3" id="KW-1185">Reference proteome</keyword>
<protein>
    <submittedName>
        <fullName evidence="2">SdpI family protein</fullName>
    </submittedName>
</protein>
<evidence type="ECO:0000313" key="3">
    <source>
        <dbReference type="Proteomes" id="UP000610527"/>
    </source>
</evidence>
<keyword evidence="1" id="KW-1133">Transmembrane helix</keyword>
<dbReference type="RefSeq" id="WP_174841801.1">
    <property type="nucleotide sequence ID" value="NZ_JABVEF010000002.1"/>
</dbReference>
<dbReference type="Pfam" id="PF13630">
    <property type="entry name" value="SdpI"/>
    <property type="match status" value="1"/>
</dbReference>
<dbReference type="InterPro" id="IPR025962">
    <property type="entry name" value="SdpI/YhfL"/>
</dbReference>
<keyword evidence="1" id="KW-0472">Membrane</keyword>
<feature type="transmembrane region" description="Helical" evidence="1">
    <location>
        <begin position="57"/>
        <end position="76"/>
    </location>
</feature>